<accession>A0A7H8RB95</accession>
<evidence type="ECO:0000313" key="3">
    <source>
        <dbReference type="EMBL" id="QKX63704.1"/>
    </source>
</evidence>
<dbReference type="KEGG" id="trg:TRUGW13939_10875"/>
<dbReference type="SMART" id="SM00075">
    <property type="entry name" value="HYDRO"/>
    <property type="match status" value="1"/>
</dbReference>
<feature type="signal peptide" evidence="2">
    <location>
        <begin position="1"/>
        <end position="16"/>
    </location>
</feature>
<dbReference type="CDD" id="cd23507">
    <property type="entry name" value="hydrophobin_I"/>
    <property type="match status" value="1"/>
</dbReference>
<dbReference type="GO" id="GO:0005199">
    <property type="term" value="F:structural constituent of cell wall"/>
    <property type="evidence" value="ECO:0007669"/>
    <property type="project" value="InterPro"/>
</dbReference>
<dbReference type="RefSeq" id="XP_035349878.1">
    <property type="nucleotide sequence ID" value="XM_035493985.1"/>
</dbReference>
<dbReference type="GeneID" id="55998354"/>
<reference evidence="4" key="1">
    <citation type="submission" date="2020-06" db="EMBL/GenBank/DDBJ databases">
        <title>A chromosome-scale genome assembly of Talaromyces rugulosus W13939.</title>
        <authorList>
            <person name="Wang B."/>
            <person name="Guo L."/>
            <person name="Ye K."/>
            <person name="Wang L."/>
        </authorList>
    </citation>
    <scope>NUCLEOTIDE SEQUENCE [LARGE SCALE GENOMIC DNA]</scope>
    <source>
        <strain evidence="4">W13939</strain>
    </source>
</reference>
<evidence type="ECO:0000313" key="4">
    <source>
        <dbReference type="Proteomes" id="UP000509510"/>
    </source>
</evidence>
<keyword evidence="2" id="KW-0964">Secreted</keyword>
<evidence type="ECO:0000256" key="1">
    <source>
        <dbReference type="ARBA" id="ARBA00023157"/>
    </source>
</evidence>
<comment type="similarity">
    <text evidence="2">Belongs to the fungal hydrophobin family.</text>
</comment>
<dbReference type="AlphaFoldDB" id="A0A7H8RB95"/>
<keyword evidence="4" id="KW-1185">Reference proteome</keyword>
<name>A0A7H8RB95_TALRU</name>
<sequence length="107" mass="10847">MKYIVSIALLASAAMAQVGSNSLSASQCDASHLQCCDTVGPTSSNEVTQLLSLLNIPADGLTGEVGLECDPILSVTVPHCEAQPVCCSGTSNGGLVNVDCVPVNLDL</sequence>
<dbReference type="Proteomes" id="UP000509510">
    <property type="component" value="Chromosome VI"/>
</dbReference>
<organism evidence="3 4">
    <name type="scientific">Talaromyces rugulosus</name>
    <name type="common">Penicillium rugulosum</name>
    <dbReference type="NCBI Taxonomy" id="121627"/>
    <lineage>
        <taxon>Eukaryota</taxon>
        <taxon>Fungi</taxon>
        <taxon>Dikarya</taxon>
        <taxon>Ascomycota</taxon>
        <taxon>Pezizomycotina</taxon>
        <taxon>Eurotiomycetes</taxon>
        <taxon>Eurotiomycetidae</taxon>
        <taxon>Eurotiales</taxon>
        <taxon>Trichocomaceae</taxon>
        <taxon>Talaromyces</taxon>
        <taxon>Talaromyces sect. Islandici</taxon>
    </lineage>
</organism>
<dbReference type="InterPro" id="IPR001338">
    <property type="entry name" value="Class_I_Hydrophobin"/>
</dbReference>
<proteinExistence type="inferred from homology"/>
<comment type="subcellular location">
    <subcellularLocation>
        <location evidence="2">Secreted</location>
        <location evidence="2">Cell wall</location>
    </subcellularLocation>
</comment>
<dbReference type="EMBL" id="CP055903">
    <property type="protein sequence ID" value="QKX63704.1"/>
    <property type="molecule type" value="Genomic_DNA"/>
</dbReference>
<dbReference type="GO" id="GO:0009277">
    <property type="term" value="C:fungal-type cell wall"/>
    <property type="evidence" value="ECO:0007669"/>
    <property type="project" value="InterPro"/>
</dbReference>
<keyword evidence="2" id="KW-0732">Signal</keyword>
<dbReference type="Pfam" id="PF01185">
    <property type="entry name" value="Hydrophobin"/>
    <property type="match status" value="1"/>
</dbReference>
<dbReference type="OrthoDB" id="4213998at2759"/>
<gene>
    <name evidence="3" type="ORF">TRUGW13939_10875</name>
</gene>
<keyword evidence="2" id="KW-0134">Cell wall</keyword>
<keyword evidence="1 2" id="KW-1015">Disulfide bond</keyword>
<feature type="chain" id="PRO_5029037038" description="Hydrophobin" evidence="2">
    <location>
        <begin position="17"/>
        <end position="107"/>
    </location>
</feature>
<protein>
    <recommendedName>
        <fullName evidence="2">Hydrophobin</fullName>
    </recommendedName>
</protein>
<evidence type="ECO:0000256" key="2">
    <source>
        <dbReference type="RuleBase" id="RU365009"/>
    </source>
</evidence>